<keyword evidence="3" id="KW-0067">ATP-binding</keyword>
<dbReference type="GO" id="GO:0000724">
    <property type="term" value="P:double-strand break repair via homologous recombination"/>
    <property type="evidence" value="ECO:0007669"/>
    <property type="project" value="TreeGrafter"/>
</dbReference>
<dbReference type="GO" id="GO:0005694">
    <property type="term" value="C:chromosome"/>
    <property type="evidence" value="ECO:0007669"/>
    <property type="project" value="TreeGrafter"/>
</dbReference>
<evidence type="ECO:0000256" key="2">
    <source>
        <dbReference type="ARBA" id="ARBA00022741"/>
    </source>
</evidence>
<comment type="similarity">
    <text evidence="1">Belongs to the helicase family. RecQ subfamily.</text>
</comment>
<dbReference type="SMART" id="SM00487">
    <property type="entry name" value="DEXDc"/>
    <property type="match status" value="1"/>
</dbReference>
<protein>
    <recommendedName>
        <fullName evidence="7">DNA 3'-5' helicase</fullName>
        <ecNumber evidence="7">5.6.2.4</ecNumber>
    </recommendedName>
</protein>
<dbReference type="InterPro" id="IPR011545">
    <property type="entry name" value="DEAD/DEAH_box_helicase_dom"/>
</dbReference>
<dbReference type="GO" id="GO:0009378">
    <property type="term" value="F:four-way junction helicase activity"/>
    <property type="evidence" value="ECO:0007669"/>
    <property type="project" value="TreeGrafter"/>
</dbReference>
<dbReference type="EMBL" id="JATN01000318">
    <property type="protein sequence ID" value="EUC62071.1"/>
    <property type="molecule type" value="Genomic_DNA"/>
</dbReference>
<evidence type="ECO:0000259" key="9">
    <source>
        <dbReference type="PROSITE" id="PS51192"/>
    </source>
</evidence>
<dbReference type="InterPro" id="IPR001650">
    <property type="entry name" value="Helicase_C-like"/>
</dbReference>
<evidence type="ECO:0000259" key="10">
    <source>
        <dbReference type="PROSITE" id="PS51194"/>
    </source>
</evidence>
<dbReference type="GO" id="GO:0005524">
    <property type="term" value="F:ATP binding"/>
    <property type="evidence" value="ECO:0007669"/>
    <property type="project" value="UniProtKB-KW"/>
</dbReference>
<keyword evidence="11" id="KW-0347">Helicase</keyword>
<keyword evidence="2" id="KW-0547">Nucleotide-binding</keyword>
<dbReference type="PANTHER" id="PTHR13710">
    <property type="entry name" value="DNA HELICASE RECQ FAMILY MEMBER"/>
    <property type="match status" value="1"/>
</dbReference>
<evidence type="ECO:0000256" key="7">
    <source>
        <dbReference type="ARBA" id="ARBA00034808"/>
    </source>
</evidence>
<dbReference type="PROSITE" id="PS51192">
    <property type="entry name" value="HELICASE_ATP_BIND_1"/>
    <property type="match status" value="1"/>
</dbReference>
<dbReference type="AlphaFoldDB" id="X8JFJ3"/>
<evidence type="ECO:0000256" key="6">
    <source>
        <dbReference type="ARBA" id="ARBA00034617"/>
    </source>
</evidence>
<dbReference type="InterPro" id="IPR014001">
    <property type="entry name" value="Helicase_ATP-bd"/>
</dbReference>
<evidence type="ECO:0000256" key="1">
    <source>
        <dbReference type="ARBA" id="ARBA00005446"/>
    </source>
</evidence>
<dbReference type="SUPFAM" id="SSF52540">
    <property type="entry name" value="P-loop containing nucleoside triphosphate hydrolases"/>
    <property type="match status" value="1"/>
</dbReference>
<accession>X8JFJ3</accession>
<proteinExistence type="inferred from homology"/>
<dbReference type="InterPro" id="IPR027417">
    <property type="entry name" value="P-loop_NTPase"/>
</dbReference>
<feature type="compositionally biased region" description="Basic residues" evidence="8">
    <location>
        <begin position="643"/>
        <end position="654"/>
    </location>
</feature>
<dbReference type="SMART" id="SM00490">
    <property type="entry name" value="HELICc"/>
    <property type="match status" value="1"/>
</dbReference>
<sequence>MEHTEEWLNSVVSKALGHETLKPWQLSAIQSLRSGKDVFAIAPTGAGKSTVMQGAVLADRAQGKMSIAIILVPTKSLGNDQAWAVNQLNIPGIKALALHEDALDEANGNRPRRDLFKEIRSGAYSHIFLGPEMIMSPGFDQILKDTKFYEWFRYFGVDEVHLTWEWKLFREKFAEVHRLRNRFKLPVIWLALSATVEPKHEFQSLATSLGFNLSPEKTNFIHLPVDRPTISYSPRFLKYSASDDQREFPDLAFLIPRSLTRIEDIPITVVFGGVIKQVTRIATYLRRLLPANIDPQIRREVVVPFNGTLSAVQNNKAIEALRSGKKTRILTSTTAGALGIDVRNVERVVILVEKETSYRMICQKIGRIRTSGQAIVYFQRWMSITRTGSVDTTRRDEVEQVIVDFANATPERCPRAINIEYWGDLHAQENAGEATTVLPSNCCNKHNPNLDAGDLEEVEGRAKDMKANKSVQDRPLRSDGTHPVPDKIVMQPIARELVHTWRREQLEEMIGYDPHLPFSAVIPDNLIDTLVEKLHICSTFERFEYLMKDWSRLDELGGSLYDLVENIWETYESEEGSKAIERIKAQRNTAPEVETNPLAHTQAVESSEVTQGGHVIAPLDSAVPPVIQSSTRKPSTRSSNSRGLRKRGGKKLNK</sequence>
<gene>
    <name evidence="11" type="ORF">RSOL_412820</name>
</gene>
<feature type="domain" description="Helicase C-terminal" evidence="10">
    <location>
        <begin position="254"/>
        <end position="421"/>
    </location>
</feature>
<reference evidence="12" key="1">
    <citation type="journal article" date="2014" name="Genome Announc.">
        <title>Draft genome sequence of the plant-pathogenic soil fungus Rhizoctonia solani anastomosis group 3 strain Rhs1AP.</title>
        <authorList>
            <person name="Cubeta M.A."/>
            <person name="Thomas E."/>
            <person name="Dean R.A."/>
            <person name="Jabaji S."/>
            <person name="Neate S.M."/>
            <person name="Tavantzis S."/>
            <person name="Toda T."/>
            <person name="Vilgalys R."/>
            <person name="Bharathan N."/>
            <person name="Fedorova-Abrams N."/>
            <person name="Pakala S.B."/>
            <person name="Pakala S.M."/>
            <person name="Zafar N."/>
            <person name="Joardar V."/>
            <person name="Losada L."/>
            <person name="Nierman W.C."/>
        </authorList>
    </citation>
    <scope>NUCLEOTIDE SEQUENCE [LARGE SCALE GENOMIC DNA]</scope>
    <source>
        <strain evidence="12">AG-3</strain>
    </source>
</reference>
<feature type="compositionally biased region" description="Basic and acidic residues" evidence="8">
    <location>
        <begin position="466"/>
        <end position="480"/>
    </location>
</feature>
<evidence type="ECO:0000313" key="11">
    <source>
        <dbReference type="EMBL" id="EUC62071.1"/>
    </source>
</evidence>
<dbReference type="GO" id="GO:0003677">
    <property type="term" value="F:DNA binding"/>
    <property type="evidence" value="ECO:0007669"/>
    <property type="project" value="UniProtKB-KW"/>
</dbReference>
<evidence type="ECO:0000256" key="4">
    <source>
        <dbReference type="ARBA" id="ARBA00023125"/>
    </source>
</evidence>
<comment type="caution">
    <text evidence="11">The sequence shown here is derived from an EMBL/GenBank/DDBJ whole genome shotgun (WGS) entry which is preliminary data.</text>
</comment>
<dbReference type="PROSITE" id="PS51194">
    <property type="entry name" value="HELICASE_CTER"/>
    <property type="match status" value="1"/>
</dbReference>
<keyword evidence="11" id="KW-0378">Hydrolase</keyword>
<dbReference type="EC" id="5.6.2.4" evidence="7"/>
<dbReference type="Pfam" id="PF00270">
    <property type="entry name" value="DEAD"/>
    <property type="match status" value="1"/>
</dbReference>
<evidence type="ECO:0000256" key="5">
    <source>
        <dbReference type="ARBA" id="ARBA00023235"/>
    </source>
</evidence>
<keyword evidence="4" id="KW-0238">DNA-binding</keyword>
<dbReference type="OrthoDB" id="3260945at2759"/>
<evidence type="ECO:0000256" key="8">
    <source>
        <dbReference type="SAM" id="MobiDB-lite"/>
    </source>
</evidence>
<name>X8JFJ3_9AGAM</name>
<feature type="region of interest" description="Disordered" evidence="8">
    <location>
        <begin position="466"/>
        <end position="485"/>
    </location>
</feature>
<keyword evidence="5" id="KW-0413">Isomerase</keyword>
<dbReference type="PANTHER" id="PTHR13710:SF105">
    <property type="entry name" value="ATP-DEPENDENT DNA HELICASE Q1"/>
    <property type="match status" value="1"/>
</dbReference>
<feature type="region of interest" description="Disordered" evidence="8">
    <location>
        <begin position="617"/>
        <end position="654"/>
    </location>
</feature>
<organism evidence="11 12">
    <name type="scientific">Rhizoctonia solani AG-3 Rhs1AP</name>
    <dbReference type="NCBI Taxonomy" id="1086054"/>
    <lineage>
        <taxon>Eukaryota</taxon>
        <taxon>Fungi</taxon>
        <taxon>Dikarya</taxon>
        <taxon>Basidiomycota</taxon>
        <taxon>Agaricomycotina</taxon>
        <taxon>Agaricomycetes</taxon>
        <taxon>Cantharellales</taxon>
        <taxon>Ceratobasidiaceae</taxon>
        <taxon>Rhizoctonia</taxon>
    </lineage>
</organism>
<feature type="domain" description="Helicase ATP-binding" evidence="9">
    <location>
        <begin position="29"/>
        <end position="201"/>
    </location>
</feature>
<comment type="catalytic activity">
    <reaction evidence="6">
        <text>Couples ATP hydrolysis with the unwinding of duplex DNA by translocating in the 3'-5' direction.</text>
        <dbReference type="EC" id="5.6.2.4"/>
    </reaction>
</comment>
<dbReference type="Pfam" id="PF00271">
    <property type="entry name" value="Helicase_C"/>
    <property type="match status" value="1"/>
</dbReference>
<evidence type="ECO:0000256" key="3">
    <source>
        <dbReference type="ARBA" id="ARBA00022840"/>
    </source>
</evidence>
<evidence type="ECO:0000313" key="12">
    <source>
        <dbReference type="Proteomes" id="UP000030108"/>
    </source>
</evidence>
<dbReference type="GO" id="GO:0043138">
    <property type="term" value="F:3'-5' DNA helicase activity"/>
    <property type="evidence" value="ECO:0007669"/>
    <property type="project" value="UniProtKB-EC"/>
</dbReference>
<dbReference type="GO" id="GO:0005737">
    <property type="term" value="C:cytoplasm"/>
    <property type="evidence" value="ECO:0007669"/>
    <property type="project" value="TreeGrafter"/>
</dbReference>
<dbReference type="Proteomes" id="UP000030108">
    <property type="component" value="Unassembled WGS sequence"/>
</dbReference>
<dbReference type="Gene3D" id="3.40.50.300">
    <property type="entry name" value="P-loop containing nucleotide triphosphate hydrolases"/>
    <property type="match status" value="2"/>
</dbReference>